<dbReference type="AlphaFoldDB" id="A0A0K1ETF1"/>
<proteinExistence type="predicted"/>
<feature type="region of interest" description="Disordered" evidence="2">
    <location>
        <begin position="317"/>
        <end position="339"/>
    </location>
</feature>
<evidence type="ECO:0000256" key="1">
    <source>
        <dbReference type="PROSITE-ProRule" id="PRU00339"/>
    </source>
</evidence>
<dbReference type="KEGG" id="ccro:CMC5_083710"/>
<reference evidence="3 4" key="1">
    <citation type="submission" date="2015-07" db="EMBL/GenBank/DDBJ databases">
        <title>Genome analysis of myxobacterium Chondromyces crocatus Cm c5 reveals a high potential for natural compound synthesis and the genetic basis for the loss of fruiting body formation.</title>
        <authorList>
            <person name="Zaburannyi N."/>
            <person name="Bunk B."/>
            <person name="Maier J."/>
            <person name="Overmann J."/>
            <person name="Mueller R."/>
        </authorList>
    </citation>
    <scope>NUCLEOTIDE SEQUENCE [LARGE SCALE GENOMIC DNA]</scope>
    <source>
        <strain evidence="3 4">Cm c5</strain>
    </source>
</reference>
<evidence type="ECO:0000313" key="4">
    <source>
        <dbReference type="Proteomes" id="UP000067626"/>
    </source>
</evidence>
<dbReference type="Gene3D" id="1.25.40.10">
    <property type="entry name" value="Tetratricopeptide repeat domain"/>
    <property type="match status" value="1"/>
</dbReference>
<keyword evidence="1" id="KW-0802">TPR repeat</keyword>
<dbReference type="InterPro" id="IPR011990">
    <property type="entry name" value="TPR-like_helical_dom_sf"/>
</dbReference>
<dbReference type="EMBL" id="CP012159">
    <property type="protein sequence ID" value="AKT44131.1"/>
    <property type="molecule type" value="Genomic_DNA"/>
</dbReference>
<protein>
    <submittedName>
        <fullName evidence="3">Uncharacterized protein</fullName>
    </submittedName>
</protein>
<accession>A0A0K1ETF1</accession>
<dbReference type="RefSeq" id="WP_156339264.1">
    <property type="nucleotide sequence ID" value="NZ_CP012159.1"/>
</dbReference>
<gene>
    <name evidence="3" type="ORF">CMC5_083710</name>
</gene>
<evidence type="ECO:0000256" key="2">
    <source>
        <dbReference type="SAM" id="MobiDB-lite"/>
    </source>
</evidence>
<sequence>MSRHRQRWLGGLLLGVLWLLPTAVQARPSVWARARDPQGEKQRETIRTAERLLLKSEQEEGGLSPQMAQLYLTQARLLYEMAGVKTSTDPFLRTRYAGILQELGDYEATTHELEAILRLSPPAPVRSEVYRDLAVCYARLDRHDEEIRAYGEALALEPHAGPRSLLLSNRAEAFMAIGDITQAVAGYRASLALLGTREMFSHGVTTLWGLSVGLDRSGDLESALENIRLARTYDPRDMRINGPGWFYVPSYDVHWYKALGHWQSARAAETGAARVQFFGDAVASWQAYLDSAPTEDSWAPLARVRLAQCEREREDAIRRSLKVRTSAKPPPARPRGKTP</sequence>
<dbReference type="STRING" id="52.CMC5_083710"/>
<dbReference type="Proteomes" id="UP000067626">
    <property type="component" value="Chromosome"/>
</dbReference>
<feature type="repeat" description="TPR" evidence="1">
    <location>
        <begin position="127"/>
        <end position="160"/>
    </location>
</feature>
<dbReference type="OrthoDB" id="5502938at2"/>
<organism evidence="3 4">
    <name type="scientific">Chondromyces crocatus</name>
    <dbReference type="NCBI Taxonomy" id="52"/>
    <lineage>
        <taxon>Bacteria</taxon>
        <taxon>Pseudomonadati</taxon>
        <taxon>Myxococcota</taxon>
        <taxon>Polyangia</taxon>
        <taxon>Polyangiales</taxon>
        <taxon>Polyangiaceae</taxon>
        <taxon>Chondromyces</taxon>
    </lineage>
</organism>
<name>A0A0K1ETF1_CHOCO</name>
<evidence type="ECO:0000313" key="3">
    <source>
        <dbReference type="EMBL" id="AKT44131.1"/>
    </source>
</evidence>
<dbReference type="SUPFAM" id="SSF48452">
    <property type="entry name" value="TPR-like"/>
    <property type="match status" value="1"/>
</dbReference>
<dbReference type="SMART" id="SM00028">
    <property type="entry name" value="TPR"/>
    <property type="match status" value="3"/>
</dbReference>
<dbReference type="InterPro" id="IPR019734">
    <property type="entry name" value="TPR_rpt"/>
</dbReference>
<keyword evidence="4" id="KW-1185">Reference proteome</keyword>
<dbReference type="PROSITE" id="PS50005">
    <property type="entry name" value="TPR"/>
    <property type="match status" value="1"/>
</dbReference>